<dbReference type="VEuPathDB" id="FungiDB:PEXP_093580"/>
<name>A0A0A2JBC0_PENEN</name>
<keyword evidence="4" id="KW-0539">Nucleus</keyword>
<evidence type="ECO:0000256" key="4">
    <source>
        <dbReference type="ARBA" id="ARBA00023242"/>
    </source>
</evidence>
<keyword evidence="1" id="KW-0805">Transcription regulation</keyword>
<evidence type="ECO:0008006" key="7">
    <source>
        <dbReference type="Google" id="ProtNLM"/>
    </source>
</evidence>
<comment type="caution">
    <text evidence="5">The sequence shown here is derived from an EMBL/GenBank/DDBJ whole genome shotgun (WGS) entry which is preliminary data.</text>
</comment>
<dbReference type="OrthoDB" id="424974at2759"/>
<dbReference type="PANTHER" id="PTHR47424">
    <property type="entry name" value="REGULATORY PROTEIN GAL4"/>
    <property type="match status" value="1"/>
</dbReference>
<dbReference type="AlphaFoldDB" id="A0A0A2JBC0"/>
<dbReference type="PANTHER" id="PTHR47424:SF3">
    <property type="entry name" value="REGULATORY PROTEIN GAL4"/>
    <property type="match status" value="1"/>
</dbReference>
<dbReference type="GO" id="GO:0000435">
    <property type="term" value="P:positive regulation of transcription from RNA polymerase II promoter by galactose"/>
    <property type="evidence" value="ECO:0007669"/>
    <property type="project" value="TreeGrafter"/>
</dbReference>
<evidence type="ECO:0000256" key="2">
    <source>
        <dbReference type="ARBA" id="ARBA00023125"/>
    </source>
</evidence>
<gene>
    <name evidence="5" type="ORF">PEX2_064150</name>
</gene>
<dbReference type="HOGENOM" id="CLU_1595105_0_0_1"/>
<keyword evidence="6" id="KW-1185">Reference proteome</keyword>
<evidence type="ECO:0000256" key="1">
    <source>
        <dbReference type="ARBA" id="ARBA00023015"/>
    </source>
</evidence>
<keyword evidence="3" id="KW-0804">Transcription</keyword>
<evidence type="ECO:0000256" key="3">
    <source>
        <dbReference type="ARBA" id="ARBA00023163"/>
    </source>
</evidence>
<dbReference type="GeneID" id="27679106"/>
<dbReference type="InterPro" id="IPR051127">
    <property type="entry name" value="Fungal_SecMet_Regulators"/>
</dbReference>
<evidence type="ECO:0000313" key="5">
    <source>
        <dbReference type="EMBL" id="KGO51953.1"/>
    </source>
</evidence>
<dbReference type="PhylomeDB" id="A0A0A2JBC0"/>
<dbReference type="GO" id="GO:0000981">
    <property type="term" value="F:DNA-binding transcription factor activity, RNA polymerase II-specific"/>
    <property type="evidence" value="ECO:0007669"/>
    <property type="project" value="TreeGrafter"/>
</dbReference>
<keyword evidence="2" id="KW-0238">DNA-binding</keyword>
<dbReference type="Proteomes" id="UP000030143">
    <property type="component" value="Unassembled WGS sequence"/>
</dbReference>
<protein>
    <recommendedName>
        <fullName evidence="7">Transcription factor, fungi</fullName>
    </recommendedName>
</protein>
<evidence type="ECO:0000313" key="6">
    <source>
        <dbReference type="Proteomes" id="UP000030143"/>
    </source>
</evidence>
<proteinExistence type="predicted"/>
<reference evidence="5 6" key="1">
    <citation type="journal article" date="2015" name="Mol. Plant Microbe Interact.">
        <title>Genome, transcriptome, and functional analyses of Penicillium expansum provide new insights into secondary metabolism and pathogenicity.</title>
        <authorList>
            <person name="Ballester A.R."/>
            <person name="Marcet-Houben M."/>
            <person name="Levin E."/>
            <person name="Sela N."/>
            <person name="Selma-Lazaro C."/>
            <person name="Carmona L."/>
            <person name="Wisniewski M."/>
            <person name="Droby S."/>
            <person name="Gonzalez-Candelas L."/>
            <person name="Gabaldon T."/>
        </authorList>
    </citation>
    <scope>NUCLEOTIDE SEQUENCE [LARGE SCALE GENOMIC DNA]</scope>
    <source>
        <strain evidence="5 6">MD-8</strain>
    </source>
</reference>
<accession>A0A0A2JBC0</accession>
<dbReference type="GO" id="GO:0005634">
    <property type="term" value="C:nucleus"/>
    <property type="evidence" value="ECO:0007669"/>
    <property type="project" value="TreeGrafter"/>
</dbReference>
<dbReference type="CDD" id="cd12148">
    <property type="entry name" value="fungal_TF_MHR"/>
    <property type="match status" value="1"/>
</dbReference>
<sequence>MKNDRQLKSINSSSLSERLLREAARMCVDAAQAVTSLVVETLDPSQDIGILPWWTRIYYLHIAGVIFLAAMVRPDLFTESVSQSWQLVLTTLRAHVHLSTYVQQCIWTFEALSARISQTGCVELQSEGEHLVDGTGCRFDNIFEDIQFDFDEFLFGTGEVINLDGLG</sequence>
<dbReference type="GO" id="GO:0000978">
    <property type="term" value="F:RNA polymerase II cis-regulatory region sequence-specific DNA binding"/>
    <property type="evidence" value="ECO:0007669"/>
    <property type="project" value="TreeGrafter"/>
</dbReference>
<dbReference type="EMBL" id="JQFZ01000275">
    <property type="protein sequence ID" value="KGO51953.1"/>
    <property type="molecule type" value="Genomic_DNA"/>
</dbReference>
<dbReference type="RefSeq" id="XP_016594751.1">
    <property type="nucleotide sequence ID" value="XM_016743686.1"/>
</dbReference>
<organism evidence="5 6">
    <name type="scientific">Penicillium expansum</name>
    <name type="common">Blue mold rot fungus</name>
    <dbReference type="NCBI Taxonomy" id="27334"/>
    <lineage>
        <taxon>Eukaryota</taxon>
        <taxon>Fungi</taxon>
        <taxon>Dikarya</taxon>
        <taxon>Ascomycota</taxon>
        <taxon>Pezizomycotina</taxon>
        <taxon>Eurotiomycetes</taxon>
        <taxon>Eurotiomycetidae</taxon>
        <taxon>Eurotiales</taxon>
        <taxon>Aspergillaceae</taxon>
        <taxon>Penicillium</taxon>
    </lineage>
</organism>